<feature type="region of interest" description="Disordered" evidence="1">
    <location>
        <begin position="97"/>
        <end position="120"/>
    </location>
</feature>
<protein>
    <submittedName>
        <fullName evidence="2">Uncharacterized protein</fullName>
    </submittedName>
</protein>
<keyword evidence="3" id="KW-1185">Reference proteome</keyword>
<name>A0AAG5DG93_ANOAO</name>
<proteinExistence type="predicted"/>
<reference evidence="2" key="1">
    <citation type="submission" date="2024-04" db="UniProtKB">
        <authorList>
            <consortium name="EnsemblMetazoa"/>
        </authorList>
    </citation>
    <scope>IDENTIFICATION</scope>
    <source>
        <strain evidence="2">EBRO</strain>
    </source>
</reference>
<dbReference type="Proteomes" id="UP000075880">
    <property type="component" value="Unassembled WGS sequence"/>
</dbReference>
<sequence>MHAICPTGVSSEMFGPLKLSWGPPRSTPSPIVFSIPSTMSRLRFGRRYCCCCCSVDPRFRLTPEASLSGRRRSNSVSSEFPAGVCVGFTSLPAGPGRLLASGRSSGRHNPNQRTEANAML</sequence>
<dbReference type="EnsemblMetazoa" id="ENSAATROPT010799">
    <property type="protein sequence ID" value="ENSAATROPP009743"/>
    <property type="gene ID" value="ENSAATROPG008786"/>
</dbReference>
<feature type="compositionally biased region" description="Polar residues" evidence="1">
    <location>
        <begin position="102"/>
        <end position="120"/>
    </location>
</feature>
<evidence type="ECO:0000313" key="3">
    <source>
        <dbReference type="Proteomes" id="UP000075880"/>
    </source>
</evidence>
<evidence type="ECO:0000256" key="1">
    <source>
        <dbReference type="SAM" id="MobiDB-lite"/>
    </source>
</evidence>
<dbReference type="AlphaFoldDB" id="A0AAG5DG93"/>
<accession>A0AAG5DG93</accession>
<evidence type="ECO:0000313" key="2">
    <source>
        <dbReference type="EnsemblMetazoa" id="ENSAATROPP009743"/>
    </source>
</evidence>
<organism evidence="2 3">
    <name type="scientific">Anopheles atroparvus</name>
    <name type="common">European mosquito</name>
    <dbReference type="NCBI Taxonomy" id="41427"/>
    <lineage>
        <taxon>Eukaryota</taxon>
        <taxon>Metazoa</taxon>
        <taxon>Ecdysozoa</taxon>
        <taxon>Arthropoda</taxon>
        <taxon>Hexapoda</taxon>
        <taxon>Insecta</taxon>
        <taxon>Pterygota</taxon>
        <taxon>Neoptera</taxon>
        <taxon>Endopterygota</taxon>
        <taxon>Diptera</taxon>
        <taxon>Nematocera</taxon>
        <taxon>Culicoidea</taxon>
        <taxon>Culicidae</taxon>
        <taxon>Anophelinae</taxon>
        <taxon>Anopheles</taxon>
    </lineage>
</organism>